<evidence type="ECO:0000256" key="2">
    <source>
        <dbReference type="ARBA" id="ARBA00006803"/>
    </source>
</evidence>
<dbReference type="WBParaSite" id="MBELARI_LOCUS15446">
    <property type="protein sequence ID" value="MBELARI_LOCUS15446"/>
    <property type="gene ID" value="MBELARI_LOCUS15446"/>
</dbReference>
<dbReference type="Proteomes" id="UP000887575">
    <property type="component" value="Unassembled WGS sequence"/>
</dbReference>
<dbReference type="AlphaFoldDB" id="A0AAF3EP20"/>
<organism evidence="7 8">
    <name type="scientific">Mesorhabditis belari</name>
    <dbReference type="NCBI Taxonomy" id="2138241"/>
    <lineage>
        <taxon>Eukaryota</taxon>
        <taxon>Metazoa</taxon>
        <taxon>Ecdysozoa</taxon>
        <taxon>Nematoda</taxon>
        <taxon>Chromadorea</taxon>
        <taxon>Rhabditida</taxon>
        <taxon>Rhabditina</taxon>
        <taxon>Rhabditomorpha</taxon>
        <taxon>Rhabditoidea</taxon>
        <taxon>Rhabditidae</taxon>
        <taxon>Mesorhabditinae</taxon>
        <taxon>Mesorhabditis</taxon>
    </lineage>
</organism>
<dbReference type="GO" id="GO:0016020">
    <property type="term" value="C:membrane"/>
    <property type="evidence" value="ECO:0007669"/>
    <property type="project" value="UniProtKB-SubCell"/>
</dbReference>
<keyword evidence="3 6" id="KW-0812">Transmembrane</keyword>
<sequence length="185" mass="20881">MQHINTLYTDQNTRISSLSMFPVAVIIERLFAVKYIEGYEHETRRWIPLTISIIKMGIAAVSAYMVLLNFYRRIFLIAALALPAVVIFAGFACVSLAIMLKWNRQKLEEMTSTIPHRILSAHYLSRRFQLSENIQVLLLLRGLMLISFIGTGLISLLGAVAICCSNENGDLAQILFTLFNISPVM</sequence>
<dbReference type="Pfam" id="PF03125">
    <property type="entry name" value="Sre"/>
    <property type="match status" value="1"/>
</dbReference>
<name>A0AAF3EP20_9BILA</name>
<reference evidence="8" key="1">
    <citation type="submission" date="2024-02" db="UniProtKB">
        <authorList>
            <consortium name="WormBaseParasite"/>
        </authorList>
    </citation>
    <scope>IDENTIFICATION</scope>
</reference>
<feature type="transmembrane region" description="Helical" evidence="6">
    <location>
        <begin position="15"/>
        <end position="34"/>
    </location>
</feature>
<evidence type="ECO:0000256" key="5">
    <source>
        <dbReference type="ARBA" id="ARBA00023136"/>
    </source>
</evidence>
<proteinExistence type="inferred from homology"/>
<evidence type="ECO:0000313" key="8">
    <source>
        <dbReference type="WBParaSite" id="MBELARI_LOCUS15446"/>
    </source>
</evidence>
<evidence type="ECO:0000256" key="3">
    <source>
        <dbReference type="ARBA" id="ARBA00022692"/>
    </source>
</evidence>
<feature type="transmembrane region" description="Helical" evidence="6">
    <location>
        <begin position="74"/>
        <end position="100"/>
    </location>
</feature>
<keyword evidence="7" id="KW-1185">Reference proteome</keyword>
<dbReference type="PANTHER" id="PTHR23128">
    <property type="entry name" value="SERPENTINE RECEPTOR, CLASS E (EPSILON)-RELATED"/>
    <property type="match status" value="1"/>
</dbReference>
<evidence type="ECO:0000256" key="6">
    <source>
        <dbReference type="SAM" id="Phobius"/>
    </source>
</evidence>
<keyword evidence="4 6" id="KW-1133">Transmembrane helix</keyword>
<dbReference type="PANTHER" id="PTHR23128:SF132">
    <property type="entry name" value="SERPENTINE RECEPTOR, CLASS E (EPSILON)-RELATED"/>
    <property type="match status" value="1"/>
</dbReference>
<accession>A0AAF3EP20</accession>
<feature type="transmembrane region" description="Helical" evidence="6">
    <location>
        <begin position="136"/>
        <end position="162"/>
    </location>
</feature>
<feature type="transmembrane region" description="Helical" evidence="6">
    <location>
        <begin position="46"/>
        <end position="68"/>
    </location>
</feature>
<evidence type="ECO:0000256" key="4">
    <source>
        <dbReference type="ARBA" id="ARBA00022989"/>
    </source>
</evidence>
<protein>
    <submittedName>
        <fullName evidence="8">Uncharacterized protein</fullName>
    </submittedName>
</protein>
<evidence type="ECO:0000313" key="7">
    <source>
        <dbReference type="Proteomes" id="UP000887575"/>
    </source>
</evidence>
<comment type="subcellular location">
    <subcellularLocation>
        <location evidence="1">Membrane</location>
        <topology evidence="1">Multi-pass membrane protein</topology>
    </subcellularLocation>
</comment>
<dbReference type="InterPro" id="IPR004151">
    <property type="entry name" value="7TM_GPCR_serpentine_rcpt_Sre"/>
</dbReference>
<evidence type="ECO:0000256" key="1">
    <source>
        <dbReference type="ARBA" id="ARBA00004141"/>
    </source>
</evidence>
<keyword evidence="5 6" id="KW-0472">Membrane</keyword>
<dbReference type="GO" id="GO:0007606">
    <property type="term" value="P:sensory perception of chemical stimulus"/>
    <property type="evidence" value="ECO:0007669"/>
    <property type="project" value="InterPro"/>
</dbReference>
<comment type="similarity">
    <text evidence="2">Belongs to the nematode receptor-like protein sre family.</text>
</comment>